<accession>A0A147DNT3</accession>
<dbReference type="InterPro" id="IPR002646">
    <property type="entry name" value="PolA_pol_head_dom"/>
</dbReference>
<feature type="domain" description="HD" evidence="11">
    <location>
        <begin position="244"/>
        <end position="341"/>
    </location>
</feature>
<keyword evidence="4" id="KW-0479">Metal-binding</keyword>
<evidence type="ECO:0000259" key="11">
    <source>
        <dbReference type="Pfam" id="PF01966"/>
    </source>
</evidence>
<reference evidence="12 13" key="1">
    <citation type="journal article" date="2016" name="Front. Microbiol.">
        <title>Genomic Resource of Rice Seed Associated Bacteria.</title>
        <authorList>
            <person name="Midha S."/>
            <person name="Bansal K."/>
            <person name="Sharma S."/>
            <person name="Kumar N."/>
            <person name="Patil P.P."/>
            <person name="Chaudhry V."/>
            <person name="Patil P.B."/>
        </authorList>
    </citation>
    <scope>NUCLEOTIDE SEQUENCE [LARGE SCALE GENOMIC DNA]</scope>
    <source>
        <strain evidence="12 13">NS359</strain>
    </source>
</reference>
<evidence type="ECO:0000256" key="5">
    <source>
        <dbReference type="ARBA" id="ARBA00022741"/>
    </source>
</evidence>
<evidence type="ECO:0000256" key="8">
    <source>
        <dbReference type="ARBA" id="ARBA00022884"/>
    </source>
</evidence>
<evidence type="ECO:0000313" key="13">
    <source>
        <dbReference type="Proteomes" id="UP000072763"/>
    </source>
</evidence>
<evidence type="ECO:0008006" key="14">
    <source>
        <dbReference type="Google" id="ProtNLM"/>
    </source>
</evidence>
<organism evidence="12 13">
    <name type="scientific">Curtobacterium oceanosedimentum</name>
    <dbReference type="NCBI Taxonomy" id="465820"/>
    <lineage>
        <taxon>Bacteria</taxon>
        <taxon>Bacillati</taxon>
        <taxon>Actinomycetota</taxon>
        <taxon>Actinomycetes</taxon>
        <taxon>Micrococcales</taxon>
        <taxon>Microbacteriaceae</taxon>
        <taxon>Curtobacterium</taxon>
    </lineage>
</organism>
<dbReference type="PATRIC" id="fig|465820.4.peg.2642"/>
<evidence type="ECO:0000256" key="3">
    <source>
        <dbReference type="ARBA" id="ARBA00022695"/>
    </source>
</evidence>
<dbReference type="PANTHER" id="PTHR47545:SF1">
    <property type="entry name" value="MULTIFUNCTIONAL CCA PROTEIN"/>
    <property type="match status" value="1"/>
</dbReference>
<keyword evidence="7" id="KW-0460">Magnesium</keyword>
<keyword evidence="8 9" id="KW-0694">RNA-binding</keyword>
<keyword evidence="6" id="KW-0067">ATP-binding</keyword>
<evidence type="ECO:0000256" key="9">
    <source>
        <dbReference type="RuleBase" id="RU003953"/>
    </source>
</evidence>
<dbReference type="Gene3D" id="3.30.460.10">
    <property type="entry name" value="Beta Polymerase, domain 2"/>
    <property type="match status" value="1"/>
</dbReference>
<comment type="caution">
    <text evidence="12">The sequence shown here is derived from an EMBL/GenBank/DDBJ whole genome shotgun (WGS) entry which is preliminary data.</text>
</comment>
<protein>
    <recommendedName>
        <fullName evidence="14">HD domain-containing protein</fullName>
    </recommendedName>
</protein>
<dbReference type="Proteomes" id="UP000072763">
    <property type="component" value="Unassembled WGS sequence"/>
</dbReference>
<dbReference type="GO" id="GO:0008033">
    <property type="term" value="P:tRNA processing"/>
    <property type="evidence" value="ECO:0007669"/>
    <property type="project" value="UniProtKB-KW"/>
</dbReference>
<dbReference type="InterPro" id="IPR006674">
    <property type="entry name" value="HD_domain"/>
</dbReference>
<name>A0A147DNT3_9MICO</name>
<dbReference type="EMBL" id="LDRC01000062">
    <property type="protein sequence ID" value="KTR51063.1"/>
    <property type="molecule type" value="Genomic_DNA"/>
</dbReference>
<keyword evidence="2" id="KW-0819">tRNA processing</keyword>
<evidence type="ECO:0000256" key="6">
    <source>
        <dbReference type="ARBA" id="ARBA00022840"/>
    </source>
</evidence>
<dbReference type="Pfam" id="PF01966">
    <property type="entry name" value="HD"/>
    <property type="match status" value="1"/>
</dbReference>
<dbReference type="GO" id="GO:0016779">
    <property type="term" value="F:nucleotidyltransferase activity"/>
    <property type="evidence" value="ECO:0007669"/>
    <property type="project" value="UniProtKB-KW"/>
</dbReference>
<sequence>MLSSVGRPLVVGGTVRDALLREVDRPVPEVGPPDVDVELHDAADAEAVVAVLRATGAVVVTAGAAFPVCKVVLDDTHLDVAVVPGTVADDDALDAAVASSAHRRDLTVNAVAWDVVRNELLDAVGGIDDARAGLLRHASRHFGDDPLRVLRLVRFVARYGCAVHPETIALARALGDRWDAIARERLWPEVRRLTEGDQQSAALAVLHATGWERHLPELAAVRDVPQDPTWHPEGPVHVHAGLAADAAARACRAAGVAGERRVVVVLASLLHDLGKAGSGTQRVVGEDGSVRIRSLGHEVSGAAAATALLRRLGAPRAVVQEVAVLVREHMVAHSTTGAPPSVPAARRLLRRLGGSLETAEAWARVCEADAQGRGPAASRSPAWAWLAVMAGDQVAGRRARLVTGRELVDAGLEPGPSFRALLAEAADAQDDGVFDDVSAARRWLAARLAERAADPD</sequence>
<keyword evidence="3" id="KW-0548">Nucleotidyltransferase</keyword>
<dbReference type="GO" id="GO:0005524">
    <property type="term" value="F:ATP binding"/>
    <property type="evidence" value="ECO:0007669"/>
    <property type="project" value="UniProtKB-KW"/>
</dbReference>
<dbReference type="Gene3D" id="1.10.3090.10">
    <property type="entry name" value="cca-adding enzyme, domain 2"/>
    <property type="match status" value="1"/>
</dbReference>
<dbReference type="AlphaFoldDB" id="A0A147DNT3"/>
<proteinExistence type="inferred from homology"/>
<evidence type="ECO:0000256" key="1">
    <source>
        <dbReference type="ARBA" id="ARBA00022679"/>
    </source>
</evidence>
<dbReference type="GO" id="GO:0003723">
    <property type="term" value="F:RNA binding"/>
    <property type="evidence" value="ECO:0007669"/>
    <property type="project" value="UniProtKB-KW"/>
</dbReference>
<dbReference type="SUPFAM" id="SSF81891">
    <property type="entry name" value="Poly A polymerase C-terminal region-like"/>
    <property type="match status" value="1"/>
</dbReference>
<feature type="domain" description="Poly A polymerase head" evidence="10">
    <location>
        <begin position="10"/>
        <end position="136"/>
    </location>
</feature>
<dbReference type="GO" id="GO:0046872">
    <property type="term" value="F:metal ion binding"/>
    <property type="evidence" value="ECO:0007669"/>
    <property type="project" value="UniProtKB-KW"/>
</dbReference>
<dbReference type="STRING" id="465820.NS263_03075"/>
<evidence type="ECO:0000256" key="2">
    <source>
        <dbReference type="ARBA" id="ARBA00022694"/>
    </source>
</evidence>
<comment type="similarity">
    <text evidence="9">Belongs to the tRNA nucleotidyltransferase/poly(A) polymerase family.</text>
</comment>
<dbReference type="PANTHER" id="PTHR47545">
    <property type="entry name" value="MULTIFUNCTIONAL CCA PROTEIN"/>
    <property type="match status" value="1"/>
</dbReference>
<keyword evidence="1 9" id="KW-0808">Transferase</keyword>
<evidence type="ECO:0000256" key="7">
    <source>
        <dbReference type="ARBA" id="ARBA00022842"/>
    </source>
</evidence>
<keyword evidence="5" id="KW-0547">Nucleotide-binding</keyword>
<dbReference type="InterPro" id="IPR043519">
    <property type="entry name" value="NT_sf"/>
</dbReference>
<evidence type="ECO:0000259" key="10">
    <source>
        <dbReference type="Pfam" id="PF01743"/>
    </source>
</evidence>
<gene>
    <name evidence="12" type="ORF">NS359_11985</name>
</gene>
<dbReference type="InterPro" id="IPR050124">
    <property type="entry name" value="tRNA_CCA-adding_enzyme"/>
</dbReference>
<dbReference type="Pfam" id="PF01743">
    <property type="entry name" value="PolyA_pol"/>
    <property type="match status" value="1"/>
</dbReference>
<evidence type="ECO:0000313" key="12">
    <source>
        <dbReference type="EMBL" id="KTR51063.1"/>
    </source>
</evidence>
<dbReference type="SUPFAM" id="SSF81301">
    <property type="entry name" value="Nucleotidyltransferase"/>
    <property type="match status" value="1"/>
</dbReference>
<evidence type="ECO:0000256" key="4">
    <source>
        <dbReference type="ARBA" id="ARBA00022723"/>
    </source>
</evidence>